<keyword evidence="3" id="KW-1185">Reference proteome</keyword>
<comment type="caution">
    <text evidence="2">The sequence shown here is derived from an EMBL/GenBank/DDBJ whole genome shotgun (WGS) entry which is preliminary data.</text>
</comment>
<evidence type="ECO:0000313" key="2">
    <source>
        <dbReference type="EMBL" id="OMO72952.1"/>
    </source>
</evidence>
<feature type="compositionally biased region" description="Polar residues" evidence="1">
    <location>
        <begin position="58"/>
        <end position="69"/>
    </location>
</feature>
<sequence>MLSAFSSASKPATQFPKLNLPITEYPNPSTYESYLQFLKEIRKFKVIPILREKRKPSQEGSVFFASSQSEYEDQVGRPNT</sequence>
<organism evidence="2 3">
    <name type="scientific">Corchorus capsularis</name>
    <name type="common">Jute</name>
    <dbReference type="NCBI Taxonomy" id="210143"/>
    <lineage>
        <taxon>Eukaryota</taxon>
        <taxon>Viridiplantae</taxon>
        <taxon>Streptophyta</taxon>
        <taxon>Embryophyta</taxon>
        <taxon>Tracheophyta</taxon>
        <taxon>Spermatophyta</taxon>
        <taxon>Magnoliopsida</taxon>
        <taxon>eudicotyledons</taxon>
        <taxon>Gunneridae</taxon>
        <taxon>Pentapetalae</taxon>
        <taxon>rosids</taxon>
        <taxon>malvids</taxon>
        <taxon>Malvales</taxon>
        <taxon>Malvaceae</taxon>
        <taxon>Grewioideae</taxon>
        <taxon>Apeibeae</taxon>
        <taxon>Corchorus</taxon>
    </lineage>
</organism>
<dbReference type="AlphaFoldDB" id="A0A1R3HRL3"/>
<accession>A0A1R3HRL3</accession>
<dbReference type="Gramene" id="OMO72952">
    <property type="protein sequence ID" value="OMO72952"/>
    <property type="gene ID" value="CCACVL1_17499"/>
</dbReference>
<evidence type="ECO:0000256" key="1">
    <source>
        <dbReference type="SAM" id="MobiDB-lite"/>
    </source>
</evidence>
<dbReference type="EMBL" id="AWWV01011306">
    <property type="protein sequence ID" value="OMO72952.1"/>
    <property type="molecule type" value="Genomic_DNA"/>
</dbReference>
<reference evidence="2 3" key="1">
    <citation type="submission" date="2013-09" db="EMBL/GenBank/DDBJ databases">
        <title>Corchorus capsularis genome sequencing.</title>
        <authorList>
            <person name="Alam M."/>
            <person name="Haque M.S."/>
            <person name="Islam M.S."/>
            <person name="Emdad E.M."/>
            <person name="Islam M.M."/>
            <person name="Ahmed B."/>
            <person name="Halim A."/>
            <person name="Hossen Q.M.M."/>
            <person name="Hossain M.Z."/>
            <person name="Ahmed R."/>
            <person name="Khan M.M."/>
            <person name="Islam R."/>
            <person name="Rashid M.M."/>
            <person name="Khan S.A."/>
            <person name="Rahman M.S."/>
            <person name="Alam M."/>
        </authorList>
    </citation>
    <scope>NUCLEOTIDE SEQUENCE [LARGE SCALE GENOMIC DNA]</scope>
    <source>
        <strain evidence="3">cv. CVL-1</strain>
        <tissue evidence="2">Whole seedling</tissue>
    </source>
</reference>
<dbReference type="Proteomes" id="UP000188268">
    <property type="component" value="Unassembled WGS sequence"/>
</dbReference>
<feature type="region of interest" description="Disordered" evidence="1">
    <location>
        <begin position="55"/>
        <end position="80"/>
    </location>
</feature>
<proteinExistence type="predicted"/>
<name>A0A1R3HRL3_COCAP</name>
<evidence type="ECO:0000313" key="3">
    <source>
        <dbReference type="Proteomes" id="UP000188268"/>
    </source>
</evidence>
<protein>
    <submittedName>
        <fullName evidence="2">Uncharacterized protein</fullName>
    </submittedName>
</protein>
<gene>
    <name evidence="2" type="ORF">CCACVL1_17499</name>
</gene>